<proteinExistence type="predicted"/>
<organism evidence="2 3">
    <name type="scientific">Candidozyma haemuli</name>
    <dbReference type="NCBI Taxonomy" id="45357"/>
    <lineage>
        <taxon>Eukaryota</taxon>
        <taxon>Fungi</taxon>
        <taxon>Dikarya</taxon>
        <taxon>Ascomycota</taxon>
        <taxon>Saccharomycotina</taxon>
        <taxon>Pichiomycetes</taxon>
        <taxon>Metschnikowiaceae</taxon>
        <taxon>Candidozyma</taxon>
    </lineage>
</organism>
<reference evidence="2 3" key="1">
    <citation type="submission" date="2017-12" db="EMBL/GenBank/DDBJ databases">
        <title>Genome Sequence of a Multidrug-Resistant Candida haemulonii Isolate from a Patient with Chronic Leg Ulcers in Israel.</title>
        <authorList>
            <person name="Chow N.A."/>
            <person name="Gade L."/>
            <person name="Batra D."/>
            <person name="Rowe L.A."/>
            <person name="Ben-Ami R."/>
            <person name="Loparev V.N."/>
            <person name="Litvintseva A.P."/>
        </authorList>
    </citation>
    <scope>NUCLEOTIDE SEQUENCE [LARGE SCALE GENOMIC DNA]</scope>
    <source>
        <strain evidence="2 3">B11899</strain>
    </source>
</reference>
<keyword evidence="3" id="KW-1185">Reference proteome</keyword>
<evidence type="ECO:0000313" key="2">
    <source>
        <dbReference type="EMBL" id="PVH19131.1"/>
    </source>
</evidence>
<gene>
    <name evidence="2" type="ORF">CXQ85_001427</name>
</gene>
<dbReference type="InterPro" id="IPR032675">
    <property type="entry name" value="LRR_dom_sf"/>
</dbReference>
<dbReference type="VEuPathDB" id="FungiDB:CXQ85_001427"/>
<name>A0A2V1AQ91_9ASCO</name>
<comment type="caution">
    <text evidence="2">The sequence shown here is derived from an EMBL/GenBank/DDBJ whole genome shotgun (WGS) entry which is preliminary data.</text>
</comment>
<dbReference type="AlphaFoldDB" id="A0A2V1AQ91"/>
<dbReference type="Gene3D" id="3.80.10.10">
    <property type="entry name" value="Ribonuclease Inhibitor"/>
    <property type="match status" value="1"/>
</dbReference>
<evidence type="ECO:0000313" key="3">
    <source>
        <dbReference type="Proteomes" id="UP000244309"/>
    </source>
</evidence>
<dbReference type="Proteomes" id="UP000244309">
    <property type="component" value="Unassembled WGS sequence"/>
</dbReference>
<dbReference type="EMBL" id="PKFO01000001">
    <property type="protein sequence ID" value="PVH19131.1"/>
    <property type="molecule type" value="Genomic_DNA"/>
</dbReference>
<dbReference type="RefSeq" id="XP_025340071.1">
    <property type="nucleotide sequence ID" value="XM_025485140.1"/>
</dbReference>
<evidence type="ECO:0000256" key="1">
    <source>
        <dbReference type="SAM" id="MobiDB-lite"/>
    </source>
</evidence>
<dbReference type="SUPFAM" id="SSF52047">
    <property type="entry name" value="RNI-like"/>
    <property type="match status" value="1"/>
</dbReference>
<feature type="region of interest" description="Disordered" evidence="1">
    <location>
        <begin position="1"/>
        <end position="21"/>
    </location>
</feature>
<dbReference type="OrthoDB" id="9994419at2759"/>
<dbReference type="GeneID" id="37006758"/>
<sequence>MGQTQSKVAPQGHENHEGQFGFHSEPALRRERSSFNVLPYAAQEHQGHGSLHDHSGRGGLFLSPVVTNDSSFSRETAMSSMSASSVTKNFTLVDPDVLDETKSESFSPLLSLPMEILYQIVEIVYYDETTSSIPANLEKFSKTIPVLSKTFNQLAMRFLYKYAIFTRPHSFDKFLQNILNQPDLGIYVEFLDFQTFTSIGLGRTGRMNQEIQMVTSQTIELALRMCPNLIEFMASENIQDDMDVTVLSMLFNHLPKIQALDFCGASSRALAMAFNELEIEDADMSESDLMTDSASTISLKKGSLSNLFKISFHDCSNLAPSVFEKLLPHFTHLRRLDLNHTSITSSILHSHLPHSCRLTHLSLARCSKLTTKDLISFLVNHPAVSMDSLEWLNLQIDSNVVSPLSDVYLLYVLNYLKAPDLKYLNLGGLPVNSRILKLIKNKFVKLESLTISHSSVDISDLEDLMHENETIKFLDLTSVKCLDRWKLTNFLKTCYGTNLEAIEFDYKTLYDVTGGNFVRVDAVQTNFSISGDPQLPQVWKFYDNEGRRAWIYKIDATDPSYDSIISGNKSNQSFASNLVYYDLETGAKIETKSVKPSFLKYASRKVNCSIGYYNLNNTKKKKYLKGDLRESVWPVEFSQRGIYNYYSLNVK</sequence>
<accession>A0A2V1AQ91</accession>
<dbReference type="STRING" id="45357.A0A2V1AQ91"/>
<evidence type="ECO:0008006" key="4">
    <source>
        <dbReference type="Google" id="ProtNLM"/>
    </source>
</evidence>
<protein>
    <recommendedName>
        <fullName evidence="4">F-box domain-containing protein</fullName>
    </recommendedName>
</protein>